<keyword evidence="7" id="KW-1185">Reference proteome</keyword>
<dbReference type="Gene3D" id="2.40.50.230">
    <property type="entry name" value="Gp5 N-terminal domain"/>
    <property type="match status" value="1"/>
</dbReference>
<dbReference type="Gene3D" id="4.10.220.110">
    <property type="match status" value="1"/>
</dbReference>
<dbReference type="NCBIfam" id="TIGR01646">
    <property type="entry name" value="vgr_GE"/>
    <property type="match status" value="1"/>
</dbReference>
<gene>
    <name evidence="6" type="primary">tssI</name>
    <name evidence="6" type="ORF">JFN93_07390</name>
</gene>
<dbReference type="SUPFAM" id="SSF69279">
    <property type="entry name" value="Phage tail proteins"/>
    <property type="match status" value="2"/>
</dbReference>
<comment type="similarity">
    <text evidence="2">Belongs to the VgrG protein family.</text>
</comment>
<proteinExistence type="inferred from homology"/>
<dbReference type="PANTHER" id="PTHR32305">
    <property type="match status" value="1"/>
</dbReference>
<dbReference type="RefSeq" id="WP_199383368.1">
    <property type="nucleotide sequence ID" value="NZ_JAEMHM010000005.1"/>
</dbReference>
<dbReference type="Gene3D" id="3.55.50.10">
    <property type="entry name" value="Baseplate protein-like domains"/>
    <property type="match status" value="1"/>
</dbReference>
<dbReference type="InterPro" id="IPR017847">
    <property type="entry name" value="T6SS_RhsGE_Vgr_subset"/>
</dbReference>
<evidence type="ECO:0000259" key="5">
    <source>
        <dbReference type="Pfam" id="PF22178"/>
    </source>
</evidence>
<dbReference type="GO" id="GO:0005576">
    <property type="term" value="C:extracellular region"/>
    <property type="evidence" value="ECO:0007669"/>
    <property type="project" value="UniProtKB-SubCell"/>
</dbReference>
<dbReference type="Proteomes" id="UP000636888">
    <property type="component" value="Unassembled WGS sequence"/>
</dbReference>
<evidence type="ECO:0000313" key="6">
    <source>
        <dbReference type="EMBL" id="MBJ6724524.1"/>
    </source>
</evidence>
<dbReference type="InterPro" id="IPR006531">
    <property type="entry name" value="Gp5/Vgr_OB"/>
</dbReference>
<name>A0A8J7JEK5_9BACT</name>
<dbReference type="InterPro" id="IPR006533">
    <property type="entry name" value="T6SS_Vgr_RhsGE"/>
</dbReference>
<dbReference type="PANTHER" id="PTHR32305:SF15">
    <property type="entry name" value="PROTEIN RHSA-RELATED"/>
    <property type="match status" value="1"/>
</dbReference>
<dbReference type="InterPro" id="IPR054030">
    <property type="entry name" value="Gp5_Vgr_C"/>
</dbReference>
<evidence type="ECO:0000259" key="4">
    <source>
        <dbReference type="Pfam" id="PF04717"/>
    </source>
</evidence>
<protein>
    <submittedName>
        <fullName evidence="6">Type VI secretion system tip protein VgrG</fullName>
    </submittedName>
</protein>
<dbReference type="InterPro" id="IPR037026">
    <property type="entry name" value="Vgr_OB-fold_dom_sf"/>
</dbReference>
<dbReference type="Pfam" id="PF04717">
    <property type="entry name" value="Phage_base_V"/>
    <property type="match status" value="1"/>
</dbReference>
<evidence type="ECO:0000256" key="2">
    <source>
        <dbReference type="ARBA" id="ARBA00005558"/>
    </source>
</evidence>
<comment type="subcellular location">
    <subcellularLocation>
        <location evidence="1">Secreted</location>
    </subcellularLocation>
</comment>
<dbReference type="SUPFAM" id="SSF69255">
    <property type="entry name" value="gp5 N-terminal domain-like"/>
    <property type="match status" value="1"/>
</dbReference>
<sequence>MNFDVEPVHRKFTFSFIGADAAVSVQAFTAREAISTCFSVEVSLVSEDPLVLSELMGNPAVLKLCGDFDVRYFHGVVNELRIAGRNGHFYLYEAHLVPTAWTLSQNMNFRIFQEQSVVEITHDLLGKLMPADSYEFRLVHEYEKGRYVVQYGESDWHFIARLLESEGIFYFFEHAADGHVLVVADDPTAYKHIQGDPCLACHNDAGLVSENAVVSVFKSAQRLAPGKVTLRNYNFKRPSLDMTTQMKTQEGEVEIYHYPGSYRIPEEGKRYAKIRLEERNTLSDFAEGHSNCKRFTAGFSFILKDHDQDALNTDYVLVEVVHRGGQNHVLGENSGIGGDSSYRNEFLAISATKPLRPERIIAKPTVAGIQSAVVVGPPGEEIYTDEYGRVKVQFHWDREGKKDEKSSCWLRIAQPWSGQSWGVIAIPRVGDEVLVAFINGDPDWPIVIGSVNNALSPALYPLPAKRCQSGIRTRSYPNGGRDNFHELRFDDSKGREEIYLQSERDWNIHVKHDKKEDVSHDETVSVGNDRAKRVNKNQTETIGVNKTIHVGVDHTESIGANMHLGVGASKNEHVTVNSSETVGAAKELTIGGLYQVTVGGEMNETVACAKTEEVGLAKAVFVGTTMTEKVAGGKTTTVGGDCSEAVSGRYSAKTNEYVIEASKITLKVGSSTIVIDESSITLKAKKIFKN</sequence>
<organism evidence="6 7">
    <name type="scientific">Geomesophilobacter sediminis</name>
    <dbReference type="NCBI Taxonomy" id="2798584"/>
    <lineage>
        <taxon>Bacteria</taxon>
        <taxon>Pseudomonadati</taxon>
        <taxon>Thermodesulfobacteriota</taxon>
        <taxon>Desulfuromonadia</taxon>
        <taxon>Geobacterales</taxon>
        <taxon>Geobacteraceae</taxon>
        <taxon>Geomesophilobacter</taxon>
    </lineage>
</organism>
<feature type="domain" description="Gp5/Type VI secretion system Vgr C-terminal trimerisation" evidence="5">
    <location>
        <begin position="469"/>
        <end position="581"/>
    </location>
</feature>
<dbReference type="InterPro" id="IPR050708">
    <property type="entry name" value="T6SS_VgrG/RHS"/>
</dbReference>
<reference evidence="6" key="1">
    <citation type="submission" date="2020-12" db="EMBL/GenBank/DDBJ databases">
        <title>Geomonas sp. Red875, isolated from river sediment.</title>
        <authorList>
            <person name="Xu Z."/>
            <person name="Zhang Z."/>
            <person name="Masuda Y."/>
            <person name="Itoh H."/>
            <person name="Senoo K."/>
        </authorList>
    </citation>
    <scope>NUCLEOTIDE SEQUENCE</scope>
    <source>
        <strain evidence="6">Red875</strain>
    </source>
</reference>
<accession>A0A8J7JEK5</accession>
<dbReference type="Pfam" id="PF05954">
    <property type="entry name" value="Phage_GPD"/>
    <property type="match status" value="1"/>
</dbReference>
<dbReference type="Gene3D" id="2.30.110.50">
    <property type="match status" value="1"/>
</dbReference>
<dbReference type="Pfam" id="PF22178">
    <property type="entry name" value="Gp5_trimer_C"/>
    <property type="match status" value="1"/>
</dbReference>
<keyword evidence="3" id="KW-0964">Secreted</keyword>
<evidence type="ECO:0000313" key="7">
    <source>
        <dbReference type="Proteomes" id="UP000636888"/>
    </source>
</evidence>
<evidence type="ECO:0000256" key="3">
    <source>
        <dbReference type="ARBA" id="ARBA00022525"/>
    </source>
</evidence>
<feature type="domain" description="Gp5/Type VI secretion system Vgr protein OB-fold" evidence="4">
    <location>
        <begin position="385"/>
        <end position="450"/>
    </location>
</feature>
<evidence type="ECO:0000256" key="1">
    <source>
        <dbReference type="ARBA" id="ARBA00004613"/>
    </source>
</evidence>
<dbReference type="AlphaFoldDB" id="A0A8J7JEK5"/>
<dbReference type="SUPFAM" id="SSF69349">
    <property type="entry name" value="Phage fibre proteins"/>
    <property type="match status" value="1"/>
</dbReference>
<dbReference type="EMBL" id="JAEMHM010000005">
    <property type="protein sequence ID" value="MBJ6724524.1"/>
    <property type="molecule type" value="Genomic_DNA"/>
</dbReference>
<comment type="caution">
    <text evidence="6">The sequence shown here is derived from an EMBL/GenBank/DDBJ whole genome shotgun (WGS) entry which is preliminary data.</text>
</comment>
<dbReference type="NCBIfam" id="TIGR03361">
    <property type="entry name" value="VI_Rhs_Vgr"/>
    <property type="match status" value="1"/>
</dbReference>